<evidence type="ECO:0000313" key="2">
    <source>
        <dbReference type="EMBL" id="KAK3931353.1"/>
    </source>
</evidence>
<dbReference type="GO" id="GO:0003723">
    <property type="term" value="F:RNA binding"/>
    <property type="evidence" value="ECO:0007669"/>
    <property type="project" value="UniProtKB-KW"/>
</dbReference>
<reference evidence="2" key="1">
    <citation type="submission" date="2021-07" db="EMBL/GenBank/DDBJ databases">
        <authorList>
            <person name="Catto M.A."/>
            <person name="Jacobson A."/>
            <person name="Kennedy G."/>
            <person name="Labadie P."/>
            <person name="Hunt B.G."/>
            <person name="Srinivasan R."/>
        </authorList>
    </citation>
    <scope>NUCLEOTIDE SEQUENCE</scope>
    <source>
        <strain evidence="2">PL_HMW_Pooled</strain>
        <tissue evidence="2">Head</tissue>
    </source>
</reference>
<evidence type="ECO:0000256" key="1">
    <source>
        <dbReference type="PROSITE-ProRule" id="PRU00182"/>
    </source>
</evidence>
<proteinExistence type="predicted"/>
<comment type="caution">
    <text evidence="2">The sequence shown here is derived from an EMBL/GenBank/DDBJ whole genome shotgun (WGS) entry which is preliminary data.</text>
</comment>
<dbReference type="GO" id="GO:0000455">
    <property type="term" value="P:enzyme-directed rRNA pseudouridine synthesis"/>
    <property type="evidence" value="ECO:0007669"/>
    <property type="project" value="TreeGrafter"/>
</dbReference>
<dbReference type="Proteomes" id="UP001219518">
    <property type="component" value="Unassembled WGS sequence"/>
</dbReference>
<name>A0AAE1LTC9_9NEOP</name>
<dbReference type="PANTHER" id="PTHR21600">
    <property type="entry name" value="MITOCHONDRIAL RNA PSEUDOURIDINE SYNTHASE"/>
    <property type="match status" value="1"/>
</dbReference>
<dbReference type="AlphaFoldDB" id="A0AAE1LTC9"/>
<dbReference type="InterPro" id="IPR050188">
    <property type="entry name" value="RluA_PseudoU_synthase"/>
</dbReference>
<protein>
    <submittedName>
        <fullName evidence="2">RNA pseudouridylate synthase domain-containing protein 2</fullName>
    </submittedName>
</protein>
<keyword evidence="3" id="KW-1185">Reference proteome</keyword>
<gene>
    <name evidence="2" type="ORF">KUF71_025806</name>
</gene>
<sequence>MFLPPTTSATARRLRKVYPYYFTFTTFTKGRWVGEKILDVFAREFRAHPAEEYERCIKGGTLTVNYEKVDVDYKLKHNDLLANIVHRHEVPVTAEPISIVHMDGDVVVVNKPASIPVKMKNTARVKWVFVFNYVEDTFYFLGMAVLAGVRGPDAAGGLKR</sequence>
<reference evidence="2" key="2">
    <citation type="journal article" date="2023" name="BMC Genomics">
        <title>Pest status, molecular evolution, and epigenetic factors derived from the genome assembly of Frankliniella fusca, a thysanopteran phytovirus vector.</title>
        <authorList>
            <person name="Catto M.A."/>
            <person name="Labadie P.E."/>
            <person name="Jacobson A.L."/>
            <person name="Kennedy G.G."/>
            <person name="Srinivasan R."/>
            <person name="Hunt B.G."/>
        </authorList>
    </citation>
    <scope>NUCLEOTIDE SEQUENCE</scope>
    <source>
        <strain evidence="2">PL_HMW_Pooled</strain>
    </source>
</reference>
<keyword evidence="1" id="KW-0694">RNA-binding</keyword>
<organism evidence="2 3">
    <name type="scientific">Frankliniella fusca</name>
    <dbReference type="NCBI Taxonomy" id="407009"/>
    <lineage>
        <taxon>Eukaryota</taxon>
        <taxon>Metazoa</taxon>
        <taxon>Ecdysozoa</taxon>
        <taxon>Arthropoda</taxon>
        <taxon>Hexapoda</taxon>
        <taxon>Insecta</taxon>
        <taxon>Pterygota</taxon>
        <taxon>Neoptera</taxon>
        <taxon>Paraneoptera</taxon>
        <taxon>Thysanoptera</taxon>
        <taxon>Terebrantia</taxon>
        <taxon>Thripoidea</taxon>
        <taxon>Thripidae</taxon>
        <taxon>Frankliniella</taxon>
    </lineage>
</organism>
<accession>A0AAE1LTC9</accession>
<dbReference type="PANTHER" id="PTHR21600:SF40">
    <property type="entry name" value="PSEUDOURIDYLATE SYNTHASE RPUSD2"/>
    <property type="match status" value="1"/>
</dbReference>
<dbReference type="GO" id="GO:0009982">
    <property type="term" value="F:pseudouridine synthase activity"/>
    <property type="evidence" value="ECO:0007669"/>
    <property type="project" value="TreeGrafter"/>
</dbReference>
<dbReference type="EMBL" id="JAHWGI010001422">
    <property type="protein sequence ID" value="KAK3931353.1"/>
    <property type="molecule type" value="Genomic_DNA"/>
</dbReference>
<evidence type="ECO:0000313" key="3">
    <source>
        <dbReference type="Proteomes" id="UP001219518"/>
    </source>
</evidence>
<dbReference type="PROSITE" id="PS50889">
    <property type="entry name" value="S4"/>
    <property type="match status" value="1"/>
</dbReference>